<dbReference type="Proteomes" id="UP000006729">
    <property type="component" value="Chromosome 12"/>
</dbReference>
<evidence type="ECO:0000313" key="2">
    <source>
        <dbReference type="Proteomes" id="UP000006729"/>
    </source>
</evidence>
<dbReference type="EMBL" id="CM009301">
    <property type="protein sequence ID" value="PNT09243.1"/>
    <property type="molecule type" value="Genomic_DNA"/>
</dbReference>
<evidence type="ECO:0000313" key="1">
    <source>
        <dbReference type="EMBL" id="PNT09243.1"/>
    </source>
</evidence>
<sequence>MTGSFSMVNCAVTSKLMVEKIVTSSFGEAALGVNQARAPTILKGLDTPLTVYLDSKHCGLKQCNDNPTLAIKSCKGNREGVRMSFHCDAFDIKGMIKEKMVTSSFDGATLGVSHARTSRVSTLGAGADLPLRRVRPERHVVLGLACLALGVSQDRVPTWGHLTLGLPCPRLTAGPAPHTARPGRVLML</sequence>
<dbReference type="AlphaFoldDB" id="B9I513"/>
<organism evidence="1 2">
    <name type="scientific">Populus trichocarpa</name>
    <name type="common">Western balsam poplar</name>
    <name type="synonym">Populus balsamifera subsp. trichocarpa</name>
    <dbReference type="NCBI Taxonomy" id="3694"/>
    <lineage>
        <taxon>Eukaryota</taxon>
        <taxon>Viridiplantae</taxon>
        <taxon>Streptophyta</taxon>
        <taxon>Embryophyta</taxon>
        <taxon>Tracheophyta</taxon>
        <taxon>Spermatophyta</taxon>
        <taxon>Magnoliopsida</taxon>
        <taxon>eudicotyledons</taxon>
        <taxon>Gunneridae</taxon>
        <taxon>Pentapetalae</taxon>
        <taxon>rosids</taxon>
        <taxon>fabids</taxon>
        <taxon>Malpighiales</taxon>
        <taxon>Salicaceae</taxon>
        <taxon>Saliceae</taxon>
        <taxon>Populus</taxon>
    </lineage>
</organism>
<keyword evidence="2" id="KW-1185">Reference proteome</keyword>
<gene>
    <name evidence="1" type="ORF">POPTR_012G034500</name>
</gene>
<dbReference type="HOGENOM" id="CLU_1443304_0_0_1"/>
<accession>B9I513</accession>
<dbReference type="InParanoid" id="B9I513"/>
<proteinExistence type="predicted"/>
<protein>
    <submittedName>
        <fullName evidence="1">Uncharacterized protein</fullName>
    </submittedName>
</protein>
<reference evidence="1 2" key="1">
    <citation type="journal article" date="2006" name="Science">
        <title>The genome of black cottonwood, Populus trichocarpa (Torr. &amp; Gray).</title>
        <authorList>
            <person name="Tuskan G.A."/>
            <person name="Difazio S."/>
            <person name="Jansson S."/>
            <person name="Bohlmann J."/>
            <person name="Grigoriev I."/>
            <person name="Hellsten U."/>
            <person name="Putnam N."/>
            <person name="Ralph S."/>
            <person name="Rombauts S."/>
            <person name="Salamov A."/>
            <person name="Schein J."/>
            <person name="Sterck L."/>
            <person name="Aerts A."/>
            <person name="Bhalerao R.R."/>
            <person name="Bhalerao R.P."/>
            <person name="Blaudez D."/>
            <person name="Boerjan W."/>
            <person name="Brun A."/>
            <person name="Brunner A."/>
            <person name="Busov V."/>
            <person name="Campbell M."/>
            <person name="Carlson J."/>
            <person name="Chalot M."/>
            <person name="Chapman J."/>
            <person name="Chen G.L."/>
            <person name="Cooper D."/>
            <person name="Coutinho P.M."/>
            <person name="Couturier J."/>
            <person name="Covert S."/>
            <person name="Cronk Q."/>
            <person name="Cunningham R."/>
            <person name="Davis J."/>
            <person name="Degroeve S."/>
            <person name="Dejardin A."/>
            <person name="Depamphilis C."/>
            <person name="Detter J."/>
            <person name="Dirks B."/>
            <person name="Dubchak I."/>
            <person name="Duplessis S."/>
            <person name="Ehlting J."/>
            <person name="Ellis B."/>
            <person name="Gendler K."/>
            <person name="Goodstein D."/>
            <person name="Gribskov M."/>
            <person name="Grimwood J."/>
            <person name="Groover A."/>
            <person name="Gunter L."/>
            <person name="Hamberger B."/>
            <person name="Heinze B."/>
            <person name="Helariutta Y."/>
            <person name="Henrissat B."/>
            <person name="Holligan D."/>
            <person name="Holt R."/>
            <person name="Huang W."/>
            <person name="Islam-Faridi N."/>
            <person name="Jones S."/>
            <person name="Jones-Rhoades M."/>
            <person name="Jorgensen R."/>
            <person name="Joshi C."/>
            <person name="Kangasjarvi J."/>
            <person name="Karlsson J."/>
            <person name="Kelleher C."/>
            <person name="Kirkpatrick R."/>
            <person name="Kirst M."/>
            <person name="Kohler A."/>
            <person name="Kalluri U."/>
            <person name="Larimer F."/>
            <person name="Leebens-Mack J."/>
            <person name="Leple J.C."/>
            <person name="Locascio P."/>
            <person name="Lou Y."/>
            <person name="Lucas S."/>
            <person name="Martin F."/>
            <person name="Montanini B."/>
            <person name="Napoli C."/>
            <person name="Nelson D.R."/>
            <person name="Nelson C."/>
            <person name="Nieminen K."/>
            <person name="Nilsson O."/>
            <person name="Pereda V."/>
            <person name="Peter G."/>
            <person name="Philippe R."/>
            <person name="Pilate G."/>
            <person name="Poliakov A."/>
            <person name="Razumovskaya J."/>
            <person name="Richardson P."/>
            <person name="Rinaldi C."/>
            <person name="Ritland K."/>
            <person name="Rouze P."/>
            <person name="Ryaboy D."/>
            <person name="Schmutz J."/>
            <person name="Schrader J."/>
            <person name="Segerman B."/>
            <person name="Shin H."/>
            <person name="Siddiqui A."/>
            <person name="Sterky F."/>
            <person name="Terry A."/>
            <person name="Tsai C.J."/>
            <person name="Uberbacher E."/>
            <person name="Unneberg P."/>
            <person name="Vahala J."/>
            <person name="Wall K."/>
            <person name="Wessler S."/>
            <person name="Yang G."/>
            <person name="Yin T."/>
            <person name="Douglas C."/>
            <person name="Marra M."/>
            <person name="Sandberg G."/>
            <person name="Van de Peer Y."/>
            <person name="Rokhsar D."/>
        </authorList>
    </citation>
    <scope>NUCLEOTIDE SEQUENCE [LARGE SCALE GENOMIC DNA]</scope>
    <source>
        <strain evidence="2">cv. Nisqually</strain>
    </source>
</reference>
<name>B9I513_POPTR</name>